<proteinExistence type="inferred from homology"/>
<dbReference type="Proteomes" id="UP000094336">
    <property type="component" value="Unassembled WGS sequence"/>
</dbReference>
<evidence type="ECO:0000256" key="2">
    <source>
        <dbReference type="ARBA" id="ARBA00004604"/>
    </source>
</evidence>
<dbReference type="Pfam" id="PF17075">
    <property type="entry name" value="RRT14"/>
    <property type="match status" value="1"/>
</dbReference>
<evidence type="ECO:0000256" key="6">
    <source>
        <dbReference type="ARBA" id="ARBA00023163"/>
    </source>
</evidence>
<evidence type="ECO:0000313" key="10">
    <source>
        <dbReference type="EMBL" id="ODQ78993.1"/>
    </source>
</evidence>
<evidence type="ECO:0000256" key="8">
    <source>
        <dbReference type="RuleBase" id="RU362137"/>
    </source>
</evidence>
<evidence type="ECO:0000256" key="3">
    <source>
        <dbReference type="ARBA" id="ARBA00007142"/>
    </source>
</evidence>
<dbReference type="EMBL" id="KV454433">
    <property type="protein sequence ID" value="ODQ78993.1"/>
    <property type="molecule type" value="Genomic_DNA"/>
</dbReference>
<evidence type="ECO:0000256" key="5">
    <source>
        <dbReference type="ARBA" id="ARBA00023015"/>
    </source>
</evidence>
<keyword evidence="6 8" id="KW-0804">Transcription</keyword>
<evidence type="ECO:0000256" key="7">
    <source>
        <dbReference type="ARBA" id="ARBA00023242"/>
    </source>
</evidence>
<protein>
    <recommendedName>
        <fullName evidence="4 8">Regulator of rDNA transcription 14</fullName>
    </recommendedName>
</protein>
<evidence type="ECO:0000256" key="4">
    <source>
        <dbReference type="ARBA" id="ARBA00014115"/>
    </source>
</evidence>
<sequence length="200" mass="22798">MSSFKSDTSKLQAQSTVNKLLSTFVPGAERISTDQSQLSLAKKRLSSAQLVHNNATHKRMTEEEFRKQLKKQKVMKRKQLKVSKETSAKVNKMARYQIIKKHYDDNVTDEAETKYMEKLIRRNVNSVKSWDNERDSEIMDLQNDLLKDKFVAKAGKKKRTKASKKNDFTTKVKKGVLAYPGLTPGLAPVGLSDDEDSDDE</sequence>
<feature type="region of interest" description="Disordered" evidence="9">
    <location>
        <begin position="181"/>
        <end position="200"/>
    </location>
</feature>
<evidence type="ECO:0000256" key="9">
    <source>
        <dbReference type="SAM" id="MobiDB-lite"/>
    </source>
</evidence>
<dbReference type="OrthoDB" id="4069371at2759"/>
<dbReference type="GeneID" id="30147013"/>
<name>A0A1E3QMT8_9ASCO</name>
<reference evidence="11" key="1">
    <citation type="submission" date="2016-05" db="EMBL/GenBank/DDBJ databases">
        <title>Comparative genomics of biotechnologically important yeasts.</title>
        <authorList>
            <consortium name="DOE Joint Genome Institute"/>
            <person name="Riley R."/>
            <person name="Haridas S."/>
            <person name="Wolfe K.H."/>
            <person name="Lopes M.R."/>
            <person name="Hittinger C.T."/>
            <person name="Goker M."/>
            <person name="Salamov A."/>
            <person name="Wisecaver J."/>
            <person name="Long T.M."/>
            <person name="Aerts A.L."/>
            <person name="Barry K."/>
            <person name="Choi C."/>
            <person name="Clum A."/>
            <person name="Coughlan A.Y."/>
            <person name="Deshpande S."/>
            <person name="Douglass A.P."/>
            <person name="Hanson S.J."/>
            <person name="Klenk H.-P."/>
            <person name="Labutti K."/>
            <person name="Lapidus A."/>
            <person name="Lindquist E."/>
            <person name="Lipzen A."/>
            <person name="Meier-Kolthoff J.P."/>
            <person name="Ohm R.A."/>
            <person name="Otillar R.P."/>
            <person name="Pangilinan J."/>
            <person name="Peng Y."/>
            <person name="Rokas A."/>
            <person name="Rosa C.A."/>
            <person name="Scheuner C."/>
            <person name="Sibirny A.A."/>
            <person name="Slot J.C."/>
            <person name="Stielow J.B."/>
            <person name="Sun H."/>
            <person name="Kurtzman C.P."/>
            <person name="Blackwell M."/>
            <person name="Grigoriev I.V."/>
            <person name="Jeffries T.W."/>
        </authorList>
    </citation>
    <scope>NUCLEOTIDE SEQUENCE [LARGE SCALE GENOMIC DNA]</scope>
    <source>
        <strain evidence="11">NRRL Y-12698</strain>
    </source>
</reference>
<keyword evidence="11" id="KW-1185">Reference proteome</keyword>
<organism evidence="10 11">
    <name type="scientific">Babjeviella inositovora NRRL Y-12698</name>
    <dbReference type="NCBI Taxonomy" id="984486"/>
    <lineage>
        <taxon>Eukaryota</taxon>
        <taxon>Fungi</taxon>
        <taxon>Dikarya</taxon>
        <taxon>Ascomycota</taxon>
        <taxon>Saccharomycotina</taxon>
        <taxon>Pichiomycetes</taxon>
        <taxon>Serinales incertae sedis</taxon>
        <taxon>Babjeviella</taxon>
    </lineage>
</organism>
<gene>
    <name evidence="8" type="primary">RRT14</name>
    <name evidence="10" type="ORF">BABINDRAFT_162072</name>
</gene>
<comment type="similarity">
    <text evidence="3 8">Belongs to the RRT14 family.</text>
</comment>
<keyword evidence="7 8" id="KW-0539">Nucleus</keyword>
<comment type="subcellular location">
    <subcellularLocation>
        <location evidence="2 8">Nucleus</location>
        <location evidence="2 8">Nucleolus</location>
    </subcellularLocation>
</comment>
<dbReference type="STRING" id="984486.A0A1E3QMT8"/>
<keyword evidence="5 8" id="KW-0805">Transcription regulation</keyword>
<evidence type="ECO:0000313" key="11">
    <source>
        <dbReference type="Proteomes" id="UP000094336"/>
    </source>
</evidence>
<dbReference type="GO" id="GO:0005730">
    <property type="term" value="C:nucleolus"/>
    <property type="evidence" value="ECO:0007669"/>
    <property type="project" value="UniProtKB-SubCell"/>
</dbReference>
<accession>A0A1E3QMT8</accession>
<dbReference type="AlphaFoldDB" id="A0A1E3QMT8"/>
<dbReference type="InterPro" id="IPR031404">
    <property type="entry name" value="Rrt14"/>
</dbReference>
<dbReference type="RefSeq" id="XP_018984321.1">
    <property type="nucleotide sequence ID" value="XM_019129160.1"/>
</dbReference>
<evidence type="ECO:0000256" key="1">
    <source>
        <dbReference type="ARBA" id="ARBA00002711"/>
    </source>
</evidence>
<comment type="function">
    <text evidence="1 8">Involved in ribosome biogenesis, probably through modulation of rDNA transcription.</text>
</comment>